<protein>
    <submittedName>
        <fullName evidence="1">Uncharacterized protein</fullName>
    </submittedName>
</protein>
<evidence type="ECO:0000313" key="2">
    <source>
        <dbReference type="Proteomes" id="UP000072618"/>
    </source>
</evidence>
<dbReference type="AlphaFoldDB" id="A0A116LMT2"/>
<sequence>MFLIGGKRIKEDELDYIRHLYQYPENSTVKSVTEHLGISRRAYYYRKNKAGIAKKHVRGWSDEEIAFIKKTSNTLTIQEQADVLGRTVSAVKNKRFEIGAVRYHPKSRLGDVKKLASSGMTKREISKTIGISISGVDWYLYHYGIDYVKRDGSHFWRNDMKTLFGGNR</sequence>
<evidence type="ECO:0000313" key="1">
    <source>
        <dbReference type="EMBL" id="CYV01085.1"/>
    </source>
</evidence>
<reference evidence="1 2" key="1">
    <citation type="submission" date="2016-02" db="EMBL/GenBank/DDBJ databases">
        <authorList>
            <consortium name="Pathogen Informatics"/>
        </authorList>
    </citation>
    <scope>NUCLEOTIDE SEQUENCE [LARGE SCALE GENOMIC DNA]</scope>
    <source>
        <strain evidence="1 2">LSS32</strain>
    </source>
</reference>
<dbReference type="RefSeq" id="WP_044672227.1">
    <property type="nucleotide sequence ID" value="NZ_CEEO01000039.1"/>
</dbReference>
<accession>A0A116LMT2</accession>
<gene>
    <name evidence="1" type="ORF">ERS132394_02006</name>
</gene>
<name>A0A116LMT2_STRSU</name>
<organism evidence="1 2">
    <name type="scientific">Streptococcus suis</name>
    <dbReference type="NCBI Taxonomy" id="1307"/>
    <lineage>
        <taxon>Bacteria</taxon>
        <taxon>Bacillati</taxon>
        <taxon>Bacillota</taxon>
        <taxon>Bacilli</taxon>
        <taxon>Lactobacillales</taxon>
        <taxon>Streptococcaceae</taxon>
        <taxon>Streptococcus</taxon>
    </lineage>
</organism>
<proteinExistence type="predicted"/>
<dbReference type="EMBL" id="FIGJ01000029">
    <property type="protein sequence ID" value="CYV01085.1"/>
    <property type="molecule type" value="Genomic_DNA"/>
</dbReference>
<dbReference type="Proteomes" id="UP000072618">
    <property type="component" value="Unassembled WGS sequence"/>
</dbReference>